<reference evidence="1" key="1">
    <citation type="submission" date="2021-05" db="UniProtKB">
        <authorList>
            <consortium name="EnsemblPlants"/>
        </authorList>
    </citation>
    <scope>IDENTIFICATION</scope>
    <source>
        <strain evidence="1">subsp. malaccensis</strain>
    </source>
</reference>
<evidence type="ECO:0000313" key="2">
    <source>
        <dbReference type="Proteomes" id="UP000012960"/>
    </source>
</evidence>
<organism evidence="1 2">
    <name type="scientific">Musa acuminata subsp. malaccensis</name>
    <name type="common">Wild banana</name>
    <name type="synonym">Musa malaccensis</name>
    <dbReference type="NCBI Taxonomy" id="214687"/>
    <lineage>
        <taxon>Eukaryota</taxon>
        <taxon>Viridiplantae</taxon>
        <taxon>Streptophyta</taxon>
        <taxon>Embryophyta</taxon>
        <taxon>Tracheophyta</taxon>
        <taxon>Spermatophyta</taxon>
        <taxon>Magnoliopsida</taxon>
        <taxon>Liliopsida</taxon>
        <taxon>Zingiberales</taxon>
        <taxon>Musaceae</taxon>
        <taxon>Musa</taxon>
    </lineage>
</organism>
<sequence length="25" mass="2843">MKSKTVRILYINAERTTTLTTSTIT</sequence>
<dbReference type="InParanoid" id="A0A804U651"/>
<proteinExistence type="predicted"/>
<evidence type="ECO:0000313" key="1">
    <source>
        <dbReference type="EnsemblPlants" id="mito3_p00180.1"/>
    </source>
</evidence>
<dbReference type="AlphaFoldDB" id="A0A804U651"/>
<dbReference type="Proteomes" id="UP000012960">
    <property type="component" value="Unplaced"/>
</dbReference>
<dbReference type="EnsemblPlants" id="mito3_t00180.1">
    <property type="protein sequence ID" value="mito3_p00180.1"/>
    <property type="gene ID" value="mito3_g00180"/>
</dbReference>
<protein>
    <submittedName>
        <fullName evidence="1">Uncharacterized protein</fullName>
    </submittedName>
</protein>
<name>A0A804U651_MUSAM</name>
<keyword evidence="2" id="KW-1185">Reference proteome</keyword>
<dbReference type="Gramene" id="mito3_t00180.1">
    <property type="protein sequence ID" value="mito3_p00180.1"/>
    <property type="gene ID" value="mito3_g00180"/>
</dbReference>
<accession>A0A804U651</accession>